<keyword evidence="2" id="KW-1185">Reference proteome</keyword>
<dbReference type="Proteomes" id="UP001642487">
    <property type="component" value="Chromosome 10"/>
</dbReference>
<sequence>MLWLREGRDERISLTLSPDPSVESSPLLVSSSTAAARQNAVNAPFSFFSPSPLQPKNPRHCLLPSAPAA</sequence>
<evidence type="ECO:0000313" key="2">
    <source>
        <dbReference type="Proteomes" id="UP001642487"/>
    </source>
</evidence>
<accession>A0ABP0XZR0</accession>
<gene>
    <name evidence="1" type="ORF">CITCOLO1_LOCUS3668</name>
</gene>
<evidence type="ECO:0000313" key="1">
    <source>
        <dbReference type="EMBL" id="CAK9311992.1"/>
    </source>
</evidence>
<protein>
    <submittedName>
        <fullName evidence="1">Uncharacterized protein</fullName>
    </submittedName>
</protein>
<reference evidence="1 2" key="1">
    <citation type="submission" date="2024-03" db="EMBL/GenBank/DDBJ databases">
        <authorList>
            <person name="Gkanogiannis A."/>
            <person name="Becerra Lopez-Lavalle L."/>
        </authorList>
    </citation>
    <scope>NUCLEOTIDE SEQUENCE [LARGE SCALE GENOMIC DNA]</scope>
</reference>
<proteinExistence type="predicted"/>
<organism evidence="1 2">
    <name type="scientific">Citrullus colocynthis</name>
    <name type="common">colocynth</name>
    <dbReference type="NCBI Taxonomy" id="252529"/>
    <lineage>
        <taxon>Eukaryota</taxon>
        <taxon>Viridiplantae</taxon>
        <taxon>Streptophyta</taxon>
        <taxon>Embryophyta</taxon>
        <taxon>Tracheophyta</taxon>
        <taxon>Spermatophyta</taxon>
        <taxon>Magnoliopsida</taxon>
        <taxon>eudicotyledons</taxon>
        <taxon>Gunneridae</taxon>
        <taxon>Pentapetalae</taxon>
        <taxon>rosids</taxon>
        <taxon>fabids</taxon>
        <taxon>Cucurbitales</taxon>
        <taxon>Cucurbitaceae</taxon>
        <taxon>Benincaseae</taxon>
        <taxon>Citrullus</taxon>
    </lineage>
</organism>
<name>A0ABP0XZR0_9ROSI</name>
<dbReference type="EMBL" id="OZ021744">
    <property type="protein sequence ID" value="CAK9311992.1"/>
    <property type="molecule type" value="Genomic_DNA"/>
</dbReference>